<organism evidence="1">
    <name type="scientific">Sulfobacillus thermotolerans</name>
    <dbReference type="NCBI Taxonomy" id="338644"/>
    <lineage>
        <taxon>Bacteria</taxon>
        <taxon>Bacillati</taxon>
        <taxon>Bacillota</taxon>
        <taxon>Clostridia</taxon>
        <taxon>Eubacteriales</taxon>
        <taxon>Clostridiales Family XVII. Incertae Sedis</taxon>
        <taxon>Sulfobacillus</taxon>
    </lineage>
</organism>
<reference evidence="1" key="1">
    <citation type="journal article" date="2011" name="Appl. Environ. Microbiol.">
        <title>Two Large, Related, Cryptic Plasmids from Geographically Distinct Isolates of Sulfobacillus thermotolerans.</title>
        <authorList>
            <person name="Deane S.M."/>
            <person name="Rawlings D.E."/>
        </authorList>
    </citation>
    <scope>NUCLEOTIDE SEQUENCE</scope>
    <source>
        <strain evidence="1">Y0017</strain>
        <plasmid evidence="1">pY0017</plasmid>
    </source>
</reference>
<sequence length="112" mass="12476">MRWYLSGPMTGLPDFNRAAFHAAAARIRAAGHEVLNPAELCPPGISWKQAMAIDLAALETAEGVITLPGWERSRGARIEVQRAPQQGLPVHALRHWLQMRHDARSAQELEYD</sequence>
<dbReference type="AlphaFoldDB" id="G5CJ88"/>
<dbReference type="InterPro" id="IPR025518">
    <property type="entry name" value="DUF4406"/>
</dbReference>
<dbReference type="EMBL" id="JN119830">
    <property type="protein sequence ID" value="AEP14365.1"/>
    <property type="molecule type" value="Genomic_DNA"/>
</dbReference>
<evidence type="ECO:0000313" key="1">
    <source>
        <dbReference type="EMBL" id="AEP14365.1"/>
    </source>
</evidence>
<accession>G5CJ88</accession>
<gene>
    <name evidence="1" type="primary">orfY49</name>
</gene>
<proteinExistence type="predicted"/>
<name>G5CJ88_9FIRM</name>
<geneLocation type="plasmid" evidence="1">
    <name>pY0017</name>
</geneLocation>
<protein>
    <submittedName>
        <fullName evidence="1">Putative phage protein</fullName>
    </submittedName>
</protein>
<keyword evidence="1" id="KW-0614">Plasmid</keyword>
<dbReference type="Gene3D" id="3.40.50.10400">
    <property type="entry name" value="Hypothetical protein PA1492"/>
    <property type="match status" value="1"/>
</dbReference>
<dbReference type="SUPFAM" id="SSF52309">
    <property type="entry name" value="N-(deoxy)ribosyltransferase-like"/>
    <property type="match status" value="1"/>
</dbReference>
<dbReference type="Pfam" id="PF14359">
    <property type="entry name" value="DUF4406"/>
    <property type="match status" value="1"/>
</dbReference>